<dbReference type="Proteomes" id="UP000070284">
    <property type="component" value="Unassembled WGS sequence"/>
</dbReference>
<dbReference type="AlphaFoldDB" id="A0A133UK02"/>
<gene>
    <name evidence="3" type="ORF">AKJ65_04100</name>
</gene>
<keyword evidence="2" id="KW-1133">Transmembrane helix</keyword>
<proteinExistence type="predicted"/>
<feature type="transmembrane region" description="Helical" evidence="2">
    <location>
        <begin position="105"/>
        <end position="127"/>
    </location>
</feature>
<evidence type="ECO:0000313" key="3">
    <source>
        <dbReference type="EMBL" id="KXA94542.1"/>
    </source>
</evidence>
<dbReference type="EMBL" id="LHXO01000052">
    <property type="protein sequence ID" value="KXA94542.1"/>
    <property type="molecule type" value="Genomic_DNA"/>
</dbReference>
<evidence type="ECO:0000313" key="4">
    <source>
        <dbReference type="Proteomes" id="UP000070284"/>
    </source>
</evidence>
<comment type="caution">
    <text evidence="3">The sequence shown here is derived from an EMBL/GenBank/DDBJ whole genome shotgun (WGS) entry which is preliminary data.</text>
</comment>
<feature type="region of interest" description="Disordered" evidence="1">
    <location>
        <begin position="141"/>
        <end position="175"/>
    </location>
</feature>
<keyword evidence="2" id="KW-0812">Transmembrane</keyword>
<evidence type="ECO:0000256" key="2">
    <source>
        <dbReference type="SAM" id="Phobius"/>
    </source>
</evidence>
<keyword evidence="4" id="KW-1185">Reference proteome</keyword>
<name>A0A133UK02_9EURY</name>
<protein>
    <submittedName>
        <fullName evidence="3">Uncharacterized protein</fullName>
    </submittedName>
</protein>
<reference evidence="3 4" key="1">
    <citation type="journal article" date="2016" name="Sci. Rep.">
        <title>Metabolic traits of an uncultured archaeal lineage -MSBL1- from brine pools of the Red Sea.</title>
        <authorList>
            <person name="Mwirichia R."/>
            <person name="Alam I."/>
            <person name="Rashid M."/>
            <person name="Vinu M."/>
            <person name="Ba-Alawi W."/>
            <person name="Anthony Kamau A."/>
            <person name="Kamanda Ngugi D."/>
            <person name="Goker M."/>
            <person name="Klenk H.P."/>
            <person name="Bajic V."/>
            <person name="Stingl U."/>
        </authorList>
    </citation>
    <scope>NUCLEOTIDE SEQUENCE [LARGE SCALE GENOMIC DNA]</scope>
    <source>
        <strain evidence="3">SCGC-AAA259E19</strain>
    </source>
</reference>
<evidence type="ECO:0000256" key="1">
    <source>
        <dbReference type="SAM" id="MobiDB-lite"/>
    </source>
</evidence>
<feature type="transmembrane region" description="Helical" evidence="2">
    <location>
        <begin position="67"/>
        <end position="85"/>
    </location>
</feature>
<organism evidence="3 4">
    <name type="scientific">candidate division MSBL1 archaeon SCGC-AAA259E19</name>
    <dbReference type="NCBI Taxonomy" id="1698264"/>
    <lineage>
        <taxon>Archaea</taxon>
        <taxon>Methanobacteriati</taxon>
        <taxon>Methanobacteriota</taxon>
        <taxon>candidate division MSBL1</taxon>
    </lineage>
</organism>
<sequence length="218" mass="24816">MFDEFRVRPLYIIDLVFAVAVGLLYLVFQIGLFEAGVHVRELFTGTLTLLGIGTALFYLTNSMNLKFAFALHLSFFPLSGTLYLFTKWAPKTASSYTGNAGPIYMGALAYMALLITYCCSHFLFLYLSSFHFDHMGEPFPRGPQMDGRTRRGSRRVPPSEATRHRKDSGAGQNPLWEDAAIAARDHILLDRRWGEKPELSRRKVQFPQLEHFEERPDG</sequence>
<feature type="transmembrane region" description="Helical" evidence="2">
    <location>
        <begin position="12"/>
        <end position="30"/>
    </location>
</feature>
<feature type="transmembrane region" description="Helical" evidence="2">
    <location>
        <begin position="42"/>
        <end position="60"/>
    </location>
</feature>
<keyword evidence="2" id="KW-0472">Membrane</keyword>
<accession>A0A133UK02</accession>